<dbReference type="Proteomes" id="UP001266305">
    <property type="component" value="Unassembled WGS sequence"/>
</dbReference>
<comment type="caution">
    <text evidence="2">The sequence shown here is derived from an EMBL/GenBank/DDBJ whole genome shotgun (WGS) entry which is preliminary data.</text>
</comment>
<proteinExistence type="predicted"/>
<accession>A0ABQ9TPA3</accession>
<name>A0ABQ9TPA3_SAGOE</name>
<keyword evidence="2" id="KW-0436">Ligase</keyword>
<sequence length="112" mass="11995">MVRLAAELLLLLGLLLLTLHTTVLRGSGAADAAAGNASGAQLQNNLSVGSDATLETSFSLSKEASGEHLDHQAAHQPFPRLRFRQEMALFVAKRWPQILSPRSTKLSGSFQS</sequence>
<keyword evidence="3" id="KW-1185">Reference proteome</keyword>
<feature type="chain" id="PRO_5045081956" evidence="1">
    <location>
        <begin position="21"/>
        <end position="112"/>
    </location>
</feature>
<protein>
    <submittedName>
        <fullName evidence="2">Isoleucine-tRNA ligase</fullName>
    </submittedName>
</protein>
<dbReference type="GO" id="GO:0016874">
    <property type="term" value="F:ligase activity"/>
    <property type="evidence" value="ECO:0007669"/>
    <property type="project" value="UniProtKB-KW"/>
</dbReference>
<gene>
    <name evidence="2" type="primary">ISM1_2</name>
    <name evidence="2" type="ORF">P7K49_036034</name>
</gene>
<organism evidence="2 3">
    <name type="scientific">Saguinus oedipus</name>
    <name type="common">Cotton-top tamarin</name>
    <name type="synonym">Oedipomidas oedipus</name>
    <dbReference type="NCBI Taxonomy" id="9490"/>
    <lineage>
        <taxon>Eukaryota</taxon>
        <taxon>Metazoa</taxon>
        <taxon>Chordata</taxon>
        <taxon>Craniata</taxon>
        <taxon>Vertebrata</taxon>
        <taxon>Euteleostomi</taxon>
        <taxon>Mammalia</taxon>
        <taxon>Eutheria</taxon>
        <taxon>Euarchontoglires</taxon>
        <taxon>Primates</taxon>
        <taxon>Haplorrhini</taxon>
        <taxon>Platyrrhini</taxon>
        <taxon>Cebidae</taxon>
        <taxon>Callitrichinae</taxon>
        <taxon>Saguinus</taxon>
    </lineage>
</organism>
<feature type="signal peptide" evidence="1">
    <location>
        <begin position="1"/>
        <end position="20"/>
    </location>
</feature>
<reference evidence="2 3" key="1">
    <citation type="submission" date="2023-05" db="EMBL/GenBank/DDBJ databases">
        <title>B98-5 Cell Line De Novo Hybrid Assembly: An Optical Mapping Approach.</title>
        <authorList>
            <person name="Kananen K."/>
            <person name="Auerbach J.A."/>
            <person name="Kautto E."/>
            <person name="Blachly J.S."/>
        </authorList>
    </citation>
    <scope>NUCLEOTIDE SEQUENCE [LARGE SCALE GENOMIC DNA]</scope>
    <source>
        <strain evidence="2">B95-8</strain>
        <tissue evidence="2">Cell line</tissue>
    </source>
</reference>
<evidence type="ECO:0000313" key="3">
    <source>
        <dbReference type="Proteomes" id="UP001266305"/>
    </source>
</evidence>
<dbReference type="EMBL" id="JASSZA010000020">
    <property type="protein sequence ID" value="KAK2086609.1"/>
    <property type="molecule type" value="Genomic_DNA"/>
</dbReference>
<evidence type="ECO:0000256" key="1">
    <source>
        <dbReference type="SAM" id="SignalP"/>
    </source>
</evidence>
<keyword evidence="1" id="KW-0732">Signal</keyword>
<evidence type="ECO:0000313" key="2">
    <source>
        <dbReference type="EMBL" id="KAK2086609.1"/>
    </source>
</evidence>